<keyword evidence="5 12" id="KW-0813">Transport</keyword>
<dbReference type="EMBL" id="AP023086">
    <property type="protein sequence ID" value="BCD99000.1"/>
    <property type="molecule type" value="Genomic_DNA"/>
</dbReference>
<dbReference type="GO" id="GO:0015232">
    <property type="term" value="F:heme transmembrane transporter activity"/>
    <property type="evidence" value="ECO:0007669"/>
    <property type="project" value="InterPro"/>
</dbReference>
<name>A0AAN2BLG4_9GAMM</name>
<keyword evidence="15" id="KW-1185">Reference proteome</keyword>
<evidence type="ECO:0000256" key="10">
    <source>
        <dbReference type="ARBA" id="ARBA00022989"/>
    </source>
</evidence>
<dbReference type="PRINTS" id="PR01414">
    <property type="entry name" value="CCMBBIOGNSIS"/>
</dbReference>
<feature type="transmembrane region" description="Helical" evidence="13">
    <location>
        <begin position="57"/>
        <end position="82"/>
    </location>
</feature>
<dbReference type="InterPro" id="IPR026031">
    <property type="entry name" value="Cyt_c_CcmB_bac"/>
</dbReference>
<feature type="transmembrane region" description="Helical" evidence="13">
    <location>
        <begin position="103"/>
        <end position="132"/>
    </location>
</feature>
<evidence type="ECO:0000256" key="2">
    <source>
        <dbReference type="ARBA" id="ARBA00004429"/>
    </source>
</evidence>
<evidence type="ECO:0000256" key="7">
    <source>
        <dbReference type="ARBA" id="ARBA00022519"/>
    </source>
</evidence>
<evidence type="ECO:0000256" key="8">
    <source>
        <dbReference type="ARBA" id="ARBA00022692"/>
    </source>
</evidence>
<comment type="function">
    <text evidence="1 12">Required for the export of heme to the periplasm for the biogenesis of c-type cytochromes.</text>
</comment>
<dbReference type="PIRSF" id="PIRSF002764">
    <property type="entry name" value="CcmB"/>
    <property type="match status" value="1"/>
</dbReference>
<feature type="transmembrane region" description="Helical" evidence="13">
    <location>
        <begin position="138"/>
        <end position="164"/>
    </location>
</feature>
<dbReference type="PANTHER" id="PTHR30070:SF1">
    <property type="entry name" value="CYTOCHROME C BIOGENESIS B-RELATED"/>
    <property type="match status" value="1"/>
</dbReference>
<evidence type="ECO:0000256" key="12">
    <source>
        <dbReference type="PIRNR" id="PIRNR002764"/>
    </source>
</evidence>
<evidence type="ECO:0000256" key="11">
    <source>
        <dbReference type="ARBA" id="ARBA00023136"/>
    </source>
</evidence>
<evidence type="ECO:0000256" key="3">
    <source>
        <dbReference type="ARBA" id="ARBA00010544"/>
    </source>
</evidence>
<comment type="subcellular location">
    <subcellularLocation>
        <location evidence="2">Cell inner membrane</location>
        <topology evidence="2">Multi-pass membrane protein</topology>
    </subcellularLocation>
</comment>
<evidence type="ECO:0000256" key="13">
    <source>
        <dbReference type="SAM" id="Phobius"/>
    </source>
</evidence>
<dbReference type="GO" id="GO:0005886">
    <property type="term" value="C:plasma membrane"/>
    <property type="evidence" value="ECO:0007669"/>
    <property type="project" value="UniProtKB-SubCell"/>
</dbReference>
<protein>
    <recommendedName>
        <fullName evidence="4 12">Heme exporter protein B</fullName>
    </recommendedName>
</protein>
<dbReference type="GO" id="GO:1903607">
    <property type="term" value="P:cytochrome c biosynthetic process"/>
    <property type="evidence" value="ECO:0007669"/>
    <property type="project" value="TreeGrafter"/>
</dbReference>
<evidence type="ECO:0000256" key="6">
    <source>
        <dbReference type="ARBA" id="ARBA00022475"/>
    </source>
</evidence>
<keyword evidence="9 12" id="KW-0201">Cytochrome c-type biogenesis</keyword>
<dbReference type="Pfam" id="PF03379">
    <property type="entry name" value="CcmB"/>
    <property type="match status" value="1"/>
</dbReference>
<reference evidence="14 15" key="1">
    <citation type="journal article" date="2022" name="IScience">
        <title>An ultrasensitive nanofiber-based assay for enzymatic hydrolysis and deep-sea microbial degradation of cellulose.</title>
        <authorList>
            <person name="Tsudome M."/>
            <person name="Tachioka M."/>
            <person name="Miyazaki M."/>
            <person name="Uchimura K."/>
            <person name="Tsuda M."/>
            <person name="Takaki Y."/>
            <person name="Deguchi S."/>
        </authorList>
    </citation>
    <scope>NUCLEOTIDE SEQUENCE [LARGE SCALE GENOMIC DNA]</scope>
    <source>
        <strain evidence="14 15">GE09</strain>
    </source>
</reference>
<keyword evidence="6 12" id="KW-1003">Cell membrane</keyword>
<dbReference type="InterPro" id="IPR003544">
    <property type="entry name" value="Cyt_c_biogenesis_CcmB"/>
</dbReference>
<gene>
    <name evidence="14" type="ORF">MARGE09_P3201</name>
</gene>
<feature type="transmembrane region" description="Helical" evidence="13">
    <location>
        <begin position="33"/>
        <end position="51"/>
    </location>
</feature>
<keyword evidence="11 12" id="KW-0472">Membrane</keyword>
<proteinExistence type="inferred from homology"/>
<keyword evidence="10 13" id="KW-1133">Transmembrane helix</keyword>
<sequence>MSNVSSSGPSLRVAIGACFKRELVVAFRHKGELANPLIFFLMVVIFLPLGISPEKAVLAQLAPGMIWVIALLATLLSLDGLFRSDYDDGSLEQMLLSPHPLPWLVLAKIAAHWLVTGIPLMLLTPLLGIMLFLPTQGYLPMMLSLFIGTASLSLIGSIGAALTVGLRKGGLILSLVVMPLYVPVLIFGASAVNEAVDGFAIGGQIAVLTAMCLAALVMAPFAVAGALRISVNS</sequence>
<keyword evidence="7 12" id="KW-0997">Cell inner membrane</keyword>
<evidence type="ECO:0000256" key="5">
    <source>
        <dbReference type="ARBA" id="ARBA00022448"/>
    </source>
</evidence>
<dbReference type="RefSeq" id="WP_236983812.1">
    <property type="nucleotide sequence ID" value="NZ_AP023086.1"/>
</dbReference>
<keyword evidence="8 13" id="KW-0812">Transmembrane</keyword>
<dbReference type="NCBIfam" id="TIGR01190">
    <property type="entry name" value="ccmB"/>
    <property type="match status" value="1"/>
</dbReference>
<evidence type="ECO:0000256" key="1">
    <source>
        <dbReference type="ARBA" id="ARBA00002442"/>
    </source>
</evidence>
<dbReference type="AlphaFoldDB" id="A0AAN2BLG4"/>
<comment type="similarity">
    <text evidence="3 12">Belongs to the CcmB/CycW/HelB family.</text>
</comment>
<accession>A0AAN2BLG4</accession>
<dbReference type="GO" id="GO:0017004">
    <property type="term" value="P:cytochrome complex assembly"/>
    <property type="evidence" value="ECO:0007669"/>
    <property type="project" value="UniProtKB-KW"/>
</dbReference>
<feature type="transmembrane region" description="Helical" evidence="13">
    <location>
        <begin position="204"/>
        <end position="227"/>
    </location>
</feature>
<organism evidence="14 15">
    <name type="scientific">Marinagarivorans cellulosilyticus</name>
    <dbReference type="NCBI Taxonomy" id="2721545"/>
    <lineage>
        <taxon>Bacteria</taxon>
        <taxon>Pseudomonadati</taxon>
        <taxon>Pseudomonadota</taxon>
        <taxon>Gammaproteobacteria</taxon>
        <taxon>Cellvibrionales</taxon>
        <taxon>Cellvibrionaceae</taxon>
        <taxon>Marinagarivorans</taxon>
    </lineage>
</organism>
<feature type="transmembrane region" description="Helical" evidence="13">
    <location>
        <begin position="171"/>
        <end position="192"/>
    </location>
</feature>
<dbReference type="Proteomes" id="UP001320119">
    <property type="component" value="Chromosome"/>
</dbReference>
<evidence type="ECO:0000256" key="9">
    <source>
        <dbReference type="ARBA" id="ARBA00022748"/>
    </source>
</evidence>
<dbReference type="KEGG" id="marq:MARGE09_P3201"/>
<dbReference type="PANTHER" id="PTHR30070">
    <property type="entry name" value="HEME EXPORTER PROTEIN B"/>
    <property type="match status" value="1"/>
</dbReference>
<evidence type="ECO:0000313" key="14">
    <source>
        <dbReference type="EMBL" id="BCD99000.1"/>
    </source>
</evidence>
<evidence type="ECO:0000256" key="4">
    <source>
        <dbReference type="ARBA" id="ARBA00016452"/>
    </source>
</evidence>
<evidence type="ECO:0000313" key="15">
    <source>
        <dbReference type="Proteomes" id="UP001320119"/>
    </source>
</evidence>